<proteinExistence type="predicted"/>
<feature type="domain" description="Reverse transcriptase zinc-binding" evidence="1">
    <location>
        <begin position="31"/>
        <end position="115"/>
    </location>
</feature>
<dbReference type="EMBL" id="MTKT01004950">
    <property type="protein sequence ID" value="OWM68682.1"/>
    <property type="molecule type" value="Genomic_DNA"/>
</dbReference>
<dbReference type="Proteomes" id="UP000197138">
    <property type="component" value="Unassembled WGS sequence"/>
</dbReference>
<protein>
    <recommendedName>
        <fullName evidence="1">Reverse transcriptase zinc-binding domain-containing protein</fullName>
    </recommendedName>
</protein>
<gene>
    <name evidence="2" type="ORF">CDL15_Pgr023647</name>
</gene>
<organism evidence="2 3">
    <name type="scientific">Punica granatum</name>
    <name type="common">Pomegranate</name>
    <dbReference type="NCBI Taxonomy" id="22663"/>
    <lineage>
        <taxon>Eukaryota</taxon>
        <taxon>Viridiplantae</taxon>
        <taxon>Streptophyta</taxon>
        <taxon>Embryophyta</taxon>
        <taxon>Tracheophyta</taxon>
        <taxon>Spermatophyta</taxon>
        <taxon>Magnoliopsida</taxon>
        <taxon>eudicotyledons</taxon>
        <taxon>Gunneridae</taxon>
        <taxon>Pentapetalae</taxon>
        <taxon>rosids</taxon>
        <taxon>malvids</taxon>
        <taxon>Myrtales</taxon>
        <taxon>Lythraceae</taxon>
        <taxon>Punica</taxon>
    </lineage>
</organism>
<comment type="caution">
    <text evidence="2">The sequence shown here is derived from an EMBL/GenBank/DDBJ whole genome shotgun (WGS) entry which is preliminary data.</text>
</comment>
<dbReference type="Pfam" id="PF13966">
    <property type="entry name" value="zf-RVT"/>
    <property type="match status" value="1"/>
</dbReference>
<sequence length="216" mass="25630">MSLIQEDFQTVFPDVGLEDRVVWCFDPNSTFPINSAWNSMRRKGTEVHWHKILWFRPRIPNHCFMSWLALHNRLSALDRVKRWKHSIGSLCVLYHMGEESRNHSLLSCTYSKSIWNSILLLNGERRTCRDWNYEIKWTLRGKSLQVVVTRRLSWHAHLYYVWQARIDFILSDVSPSTERTLVKIKAAVQYRLCGVKGLEQKVTNARQKQMLLNWVA</sequence>
<evidence type="ECO:0000259" key="1">
    <source>
        <dbReference type="Pfam" id="PF13966"/>
    </source>
</evidence>
<accession>A0A218W9C5</accession>
<evidence type="ECO:0000313" key="3">
    <source>
        <dbReference type="Proteomes" id="UP000197138"/>
    </source>
</evidence>
<dbReference type="AlphaFoldDB" id="A0A218W9C5"/>
<name>A0A218W9C5_PUNGR</name>
<dbReference type="InterPro" id="IPR026960">
    <property type="entry name" value="RVT-Znf"/>
</dbReference>
<reference evidence="3" key="1">
    <citation type="journal article" date="2017" name="Plant J.">
        <title>The pomegranate (Punica granatum L.) genome and the genomics of punicalagin biosynthesis.</title>
        <authorList>
            <person name="Qin G."/>
            <person name="Xu C."/>
            <person name="Ming R."/>
            <person name="Tang H."/>
            <person name="Guyot R."/>
            <person name="Kramer E.M."/>
            <person name="Hu Y."/>
            <person name="Yi X."/>
            <person name="Qi Y."/>
            <person name="Xu X."/>
            <person name="Gao Z."/>
            <person name="Pan H."/>
            <person name="Jian J."/>
            <person name="Tian Y."/>
            <person name="Yue Z."/>
            <person name="Xu Y."/>
        </authorList>
    </citation>
    <scope>NUCLEOTIDE SEQUENCE [LARGE SCALE GENOMIC DNA]</scope>
    <source>
        <strain evidence="3">cv. Dabenzi</strain>
    </source>
</reference>
<evidence type="ECO:0000313" key="2">
    <source>
        <dbReference type="EMBL" id="OWM68682.1"/>
    </source>
</evidence>